<comment type="caution">
    <text evidence="2">The sequence shown here is derived from an EMBL/GenBank/DDBJ whole genome shotgun (WGS) entry which is preliminary data.</text>
</comment>
<dbReference type="EMBL" id="SHKR01000011">
    <property type="protein sequence ID" value="RZU19225.1"/>
    <property type="molecule type" value="Genomic_DNA"/>
</dbReference>
<sequence length="184" mass="20638">MTDLTTDRLVLRQWRDSDREPFAALNADPAVMEHFPALQTREQSDALIDRNIPELDGRGWGLWAMEVKDTGEFIGFTGLNVPSFEAPFLPGVEIGWRMAKGAWGNGYATEAARAALAYGFGPAGLDEIVSFTATPNLPSQRVMQRIGMVHDEAGDFDHPRIEDGHRLQRHVLYRISRAQWESTQ</sequence>
<name>A0A4Q7X970_9ACTN</name>
<evidence type="ECO:0000313" key="3">
    <source>
        <dbReference type="Proteomes" id="UP000292027"/>
    </source>
</evidence>
<dbReference type="GO" id="GO:0016747">
    <property type="term" value="F:acyltransferase activity, transferring groups other than amino-acyl groups"/>
    <property type="evidence" value="ECO:0007669"/>
    <property type="project" value="InterPro"/>
</dbReference>
<dbReference type="PANTHER" id="PTHR43792">
    <property type="entry name" value="GNAT FAMILY, PUTATIVE (AFU_ORTHOLOGUE AFUA_3G00765)-RELATED-RELATED"/>
    <property type="match status" value="1"/>
</dbReference>
<dbReference type="PROSITE" id="PS51186">
    <property type="entry name" value="GNAT"/>
    <property type="match status" value="1"/>
</dbReference>
<dbReference type="InterPro" id="IPR051531">
    <property type="entry name" value="N-acetyltransferase"/>
</dbReference>
<dbReference type="Pfam" id="PF13302">
    <property type="entry name" value="Acetyltransf_3"/>
    <property type="match status" value="1"/>
</dbReference>
<evidence type="ECO:0000259" key="1">
    <source>
        <dbReference type="PROSITE" id="PS51186"/>
    </source>
</evidence>
<accession>A0A4Q7X970</accession>
<protein>
    <submittedName>
        <fullName evidence="2">RimJ/RimL family protein N-acetyltransferase</fullName>
    </submittedName>
</protein>
<dbReference type="AlphaFoldDB" id="A0A4Q7X970"/>
<dbReference type="InterPro" id="IPR016181">
    <property type="entry name" value="Acyl_CoA_acyltransferase"/>
</dbReference>
<dbReference type="InterPro" id="IPR000182">
    <property type="entry name" value="GNAT_dom"/>
</dbReference>
<dbReference type="Gene3D" id="3.40.630.30">
    <property type="match status" value="1"/>
</dbReference>
<proteinExistence type="predicted"/>
<gene>
    <name evidence="2" type="ORF">EV645_1436</name>
</gene>
<keyword evidence="3" id="KW-1185">Reference proteome</keyword>
<feature type="domain" description="N-acetyltransferase" evidence="1">
    <location>
        <begin position="9"/>
        <end position="178"/>
    </location>
</feature>
<reference evidence="2 3" key="1">
    <citation type="journal article" date="2015" name="Stand. Genomic Sci.">
        <title>Genomic Encyclopedia of Bacterial and Archaeal Type Strains, Phase III: the genomes of soil and plant-associated and newly described type strains.</title>
        <authorList>
            <person name="Whitman W.B."/>
            <person name="Woyke T."/>
            <person name="Klenk H.P."/>
            <person name="Zhou Y."/>
            <person name="Lilburn T.G."/>
            <person name="Beck B.J."/>
            <person name="De Vos P."/>
            <person name="Vandamme P."/>
            <person name="Eisen J.A."/>
            <person name="Garrity G."/>
            <person name="Hugenholtz P."/>
            <person name="Kyrpides N.C."/>
        </authorList>
    </citation>
    <scope>NUCLEOTIDE SEQUENCE [LARGE SCALE GENOMIC DNA]</scope>
    <source>
        <strain evidence="2 3">VKM Ac-2540</strain>
    </source>
</reference>
<organism evidence="2 3">
    <name type="scientific">Kribbella rubisoli</name>
    <dbReference type="NCBI Taxonomy" id="3075929"/>
    <lineage>
        <taxon>Bacteria</taxon>
        <taxon>Bacillati</taxon>
        <taxon>Actinomycetota</taxon>
        <taxon>Actinomycetes</taxon>
        <taxon>Propionibacteriales</taxon>
        <taxon>Kribbellaceae</taxon>
        <taxon>Kribbella</taxon>
    </lineage>
</organism>
<dbReference type="Proteomes" id="UP000292027">
    <property type="component" value="Unassembled WGS sequence"/>
</dbReference>
<dbReference type="RefSeq" id="WP_130440927.1">
    <property type="nucleotide sequence ID" value="NZ_SHKR01000011.1"/>
</dbReference>
<dbReference type="SUPFAM" id="SSF55729">
    <property type="entry name" value="Acyl-CoA N-acyltransferases (Nat)"/>
    <property type="match status" value="1"/>
</dbReference>
<evidence type="ECO:0000313" key="2">
    <source>
        <dbReference type="EMBL" id="RZU19225.1"/>
    </source>
</evidence>
<dbReference type="PANTHER" id="PTHR43792:SF1">
    <property type="entry name" value="N-ACETYLTRANSFERASE DOMAIN-CONTAINING PROTEIN"/>
    <property type="match status" value="1"/>
</dbReference>
<dbReference type="OrthoDB" id="3533156at2"/>